<dbReference type="Proteomes" id="UP000265618">
    <property type="component" value="Unassembled WGS sequence"/>
</dbReference>
<sequence length="43" mass="4774">MQGLTQEWKDEPLHLFVLTVPACKPVFALHGDVLLLSPICSLL</sequence>
<dbReference type="AlphaFoldDB" id="A0A9K3GQ16"/>
<feature type="non-terminal residue" evidence="1">
    <location>
        <position position="43"/>
    </location>
</feature>
<reference evidence="1 2" key="1">
    <citation type="journal article" date="2018" name="PLoS ONE">
        <title>The draft genome of Kipferlia bialata reveals reductive genome evolution in fornicate parasites.</title>
        <authorList>
            <person name="Tanifuji G."/>
            <person name="Takabayashi S."/>
            <person name="Kume K."/>
            <person name="Takagi M."/>
            <person name="Nakayama T."/>
            <person name="Kamikawa R."/>
            <person name="Inagaki Y."/>
            <person name="Hashimoto T."/>
        </authorList>
    </citation>
    <scope>NUCLEOTIDE SEQUENCE [LARGE SCALE GENOMIC DNA]</scope>
    <source>
        <strain evidence="1">NY0173</strain>
    </source>
</reference>
<comment type="caution">
    <text evidence="1">The sequence shown here is derived from an EMBL/GenBank/DDBJ whole genome shotgun (WGS) entry which is preliminary data.</text>
</comment>
<gene>
    <name evidence="1" type="ORF">KIPB_014274</name>
</gene>
<evidence type="ECO:0000313" key="1">
    <source>
        <dbReference type="EMBL" id="GIQ91152.1"/>
    </source>
</evidence>
<organism evidence="1 2">
    <name type="scientific">Kipferlia bialata</name>
    <dbReference type="NCBI Taxonomy" id="797122"/>
    <lineage>
        <taxon>Eukaryota</taxon>
        <taxon>Metamonada</taxon>
        <taxon>Carpediemonas-like organisms</taxon>
        <taxon>Kipferlia</taxon>
    </lineage>
</organism>
<name>A0A9K3GQ16_9EUKA</name>
<accession>A0A9K3GQ16</accession>
<protein>
    <submittedName>
        <fullName evidence="1">Uncharacterized protein</fullName>
    </submittedName>
</protein>
<proteinExistence type="predicted"/>
<evidence type="ECO:0000313" key="2">
    <source>
        <dbReference type="Proteomes" id="UP000265618"/>
    </source>
</evidence>
<dbReference type="EMBL" id="BDIP01007238">
    <property type="protein sequence ID" value="GIQ91152.1"/>
    <property type="molecule type" value="Genomic_DNA"/>
</dbReference>
<keyword evidence="2" id="KW-1185">Reference proteome</keyword>